<feature type="region of interest" description="Disordered" evidence="1">
    <location>
        <begin position="368"/>
        <end position="394"/>
    </location>
</feature>
<feature type="compositionally biased region" description="Polar residues" evidence="1">
    <location>
        <begin position="335"/>
        <end position="347"/>
    </location>
</feature>
<evidence type="ECO:0000256" key="1">
    <source>
        <dbReference type="SAM" id="MobiDB-lite"/>
    </source>
</evidence>
<feature type="compositionally biased region" description="Polar residues" evidence="1">
    <location>
        <begin position="500"/>
        <end position="520"/>
    </location>
</feature>
<dbReference type="Proteomes" id="UP000009328">
    <property type="component" value="Unassembled WGS sequence"/>
</dbReference>
<protein>
    <submittedName>
        <fullName evidence="2">Uncharacterized protein</fullName>
    </submittedName>
</protein>
<dbReference type="AlphaFoldDB" id="K0KZA9"/>
<feature type="region of interest" description="Disordered" evidence="1">
    <location>
        <begin position="1"/>
        <end position="22"/>
    </location>
</feature>
<proteinExistence type="predicted"/>
<feature type="region of interest" description="Disordered" evidence="1">
    <location>
        <begin position="47"/>
        <end position="84"/>
    </location>
</feature>
<sequence>MSQAEYQPTDLSPGSPQTNEHRNHIDNLRINGTIGKFQELDSVSSSSYFESVDDNGDQNSVLSERPSPMDSTSRPLTTVSRATTSRIDEDSAVYRDDYSSAGMTSSISTGNSSAALSTASSSSYSFGNLFSSGKFGGKQGGYQLSSSSIHLKISKLNKLEKKKIQKQKELMNEIQNWINLLVNKECKSILEEYLISLQLEVESSEILMTKRAQINQQLLSVSKREKRKNELNSKSIKIMTKLRDTEHKIGTTPIYELSKESYDEVQATLRIVNFQLDNCIQLGLKDTIKDYLISNKNQSIKQYRKSLEIVELPSYKKIQPKEEKNLIDPRGDYGSNPNSSNVPQLINNNSSISNVQRMALQNRFRDFTANSNNNSSNPTAPSTLMGKYHGESPTTITKTLDNSFNEESLNVNKDLHSSHKINNNQNHQNSSSSSASSLQKTTSPNIQGIGLNTKDKHQYNDTNKTGTSINLSKLEIEKLRINEISGHGSKNNSAFYTGIQSGNLNSGPPPTASSNKTLTMISDNSSDNDLSNTIISQYGTNHIPGALGMIRPPSQQNDWASS</sequence>
<dbReference type="InParanoid" id="K0KZA9"/>
<feature type="compositionally biased region" description="Polar residues" evidence="1">
    <location>
        <begin position="69"/>
        <end position="84"/>
    </location>
</feature>
<feature type="region of interest" description="Disordered" evidence="1">
    <location>
        <begin position="500"/>
        <end position="529"/>
    </location>
</feature>
<comment type="caution">
    <text evidence="2">The sequence shown here is derived from an EMBL/GenBank/DDBJ whole genome shotgun (WGS) entry which is preliminary data.</text>
</comment>
<evidence type="ECO:0000313" key="2">
    <source>
        <dbReference type="EMBL" id="CCH46468.1"/>
    </source>
</evidence>
<accession>K0KZA9</accession>
<feature type="region of interest" description="Disordered" evidence="1">
    <location>
        <begin position="417"/>
        <end position="466"/>
    </location>
</feature>
<feature type="compositionally biased region" description="Basic and acidic residues" evidence="1">
    <location>
        <begin position="321"/>
        <end position="331"/>
    </location>
</feature>
<feature type="compositionally biased region" description="Polar residues" evidence="1">
    <location>
        <begin position="1"/>
        <end position="18"/>
    </location>
</feature>
<dbReference type="EMBL" id="CAIF01000246">
    <property type="protein sequence ID" value="CCH46468.1"/>
    <property type="molecule type" value="Genomic_DNA"/>
</dbReference>
<feature type="compositionally biased region" description="Low complexity" evidence="1">
    <location>
        <begin position="420"/>
        <end position="439"/>
    </location>
</feature>
<feature type="compositionally biased region" description="Low complexity" evidence="1">
    <location>
        <begin position="368"/>
        <end position="383"/>
    </location>
</feature>
<keyword evidence="3" id="KW-1185">Reference proteome</keyword>
<gene>
    <name evidence="2" type="ORF">BN7_6061</name>
</gene>
<feature type="region of interest" description="Disordered" evidence="1">
    <location>
        <begin position="321"/>
        <end position="347"/>
    </location>
</feature>
<dbReference type="HOGENOM" id="CLU_485024_0_0_1"/>
<evidence type="ECO:0000313" key="3">
    <source>
        <dbReference type="Proteomes" id="UP000009328"/>
    </source>
</evidence>
<reference evidence="2 3" key="1">
    <citation type="journal article" date="2012" name="Eukaryot. Cell">
        <title>Draft genome sequence of Wickerhamomyces ciferrii NRRL Y-1031 F-60-10.</title>
        <authorList>
            <person name="Schneider J."/>
            <person name="Andrea H."/>
            <person name="Blom J."/>
            <person name="Jaenicke S."/>
            <person name="Ruckert C."/>
            <person name="Schorsch C."/>
            <person name="Szczepanowski R."/>
            <person name="Farwick M."/>
            <person name="Goesmann A."/>
            <person name="Puhler A."/>
            <person name="Schaffer S."/>
            <person name="Tauch A."/>
            <person name="Kohler T."/>
            <person name="Brinkrolf K."/>
        </authorList>
    </citation>
    <scope>NUCLEOTIDE SEQUENCE [LARGE SCALE GENOMIC DNA]</scope>
    <source>
        <strain evidence="3">ATCC 14091 / BCRC 22168 / CBS 111 / JCM 3599 / NBRC 0793 / NRRL Y-1031 F-60-10</strain>
    </source>
</reference>
<organism evidence="2 3">
    <name type="scientific">Wickerhamomyces ciferrii (strain ATCC 14091 / BCRC 22168 / CBS 111 / JCM 3599 / NBRC 0793 / NRRL Y-1031 F-60-10)</name>
    <name type="common">Yeast</name>
    <name type="synonym">Pichia ciferrii</name>
    <dbReference type="NCBI Taxonomy" id="1206466"/>
    <lineage>
        <taxon>Eukaryota</taxon>
        <taxon>Fungi</taxon>
        <taxon>Dikarya</taxon>
        <taxon>Ascomycota</taxon>
        <taxon>Saccharomycotina</taxon>
        <taxon>Saccharomycetes</taxon>
        <taxon>Phaffomycetales</taxon>
        <taxon>Wickerhamomycetaceae</taxon>
        <taxon>Wickerhamomyces</taxon>
    </lineage>
</organism>
<name>K0KZA9_WICCF</name>